<proteinExistence type="predicted"/>
<dbReference type="SMART" id="SM00028">
    <property type="entry name" value="TPR"/>
    <property type="match status" value="9"/>
</dbReference>
<dbReference type="Proteomes" id="UP001205105">
    <property type="component" value="Unassembled WGS sequence"/>
</dbReference>
<feature type="compositionally biased region" description="Basic residues" evidence="2">
    <location>
        <begin position="201"/>
        <end position="213"/>
    </location>
</feature>
<dbReference type="EMBL" id="JADXDR010000049">
    <property type="protein sequence ID" value="KAI7842714.1"/>
    <property type="molecule type" value="Genomic_DNA"/>
</dbReference>
<name>A0AAD5DYG3_9CHLO</name>
<protein>
    <recommendedName>
        <fullName evidence="5">General transcription factor 3C polypeptide 3</fullName>
    </recommendedName>
</protein>
<comment type="caution">
    <text evidence="3">The sequence shown here is derived from an EMBL/GenBank/DDBJ whole genome shotgun (WGS) entry which is preliminary data.</text>
</comment>
<dbReference type="InterPro" id="IPR011990">
    <property type="entry name" value="TPR-like_helical_dom_sf"/>
</dbReference>
<feature type="repeat" description="TPR" evidence="1">
    <location>
        <begin position="263"/>
        <end position="296"/>
    </location>
</feature>
<feature type="region of interest" description="Disordered" evidence="2">
    <location>
        <begin position="80"/>
        <end position="132"/>
    </location>
</feature>
<dbReference type="PANTHER" id="PTHR23082">
    <property type="entry name" value="TRANSCRIPTION INITIATION FACTOR IIIC TFIIIC , POLYPEPTIDE 3-RELATED"/>
    <property type="match status" value="1"/>
</dbReference>
<dbReference type="Pfam" id="PF13432">
    <property type="entry name" value="TPR_16"/>
    <property type="match status" value="2"/>
</dbReference>
<dbReference type="GO" id="GO:0006383">
    <property type="term" value="P:transcription by RNA polymerase III"/>
    <property type="evidence" value="ECO:0007669"/>
    <property type="project" value="InterPro"/>
</dbReference>
<feature type="region of interest" description="Disordered" evidence="2">
    <location>
        <begin position="153"/>
        <end position="177"/>
    </location>
</feature>
<dbReference type="SUPFAM" id="SSF48452">
    <property type="entry name" value="TPR-like"/>
    <property type="match status" value="3"/>
</dbReference>
<feature type="compositionally biased region" description="Acidic residues" evidence="2">
    <location>
        <begin position="102"/>
        <end position="114"/>
    </location>
</feature>
<evidence type="ECO:0000313" key="3">
    <source>
        <dbReference type="EMBL" id="KAI7842714.1"/>
    </source>
</evidence>
<evidence type="ECO:0000313" key="4">
    <source>
        <dbReference type="Proteomes" id="UP001205105"/>
    </source>
</evidence>
<feature type="compositionally biased region" description="Basic residues" evidence="2">
    <location>
        <begin position="80"/>
        <end position="89"/>
    </location>
</feature>
<feature type="region of interest" description="Disordered" evidence="2">
    <location>
        <begin position="193"/>
        <end position="219"/>
    </location>
</feature>
<evidence type="ECO:0008006" key="5">
    <source>
        <dbReference type="Google" id="ProtNLM"/>
    </source>
</evidence>
<dbReference type="PROSITE" id="PS50005">
    <property type="entry name" value="TPR"/>
    <property type="match status" value="1"/>
</dbReference>
<dbReference type="PANTHER" id="PTHR23082:SF0">
    <property type="entry name" value="GENERAL TRANSCRIPTION FACTOR 3C POLYPEPTIDE 3"/>
    <property type="match status" value="1"/>
</dbReference>
<dbReference type="InterPro" id="IPR039340">
    <property type="entry name" value="Tfc4/TFIIIC-102/Sfc4"/>
</dbReference>
<reference evidence="3" key="1">
    <citation type="submission" date="2020-11" db="EMBL/GenBank/DDBJ databases">
        <title>Chlorella ohadii genome sequencing and assembly.</title>
        <authorList>
            <person name="Murik O."/>
            <person name="Treves H."/>
            <person name="Kedem I."/>
            <person name="Shotland Y."/>
            <person name="Kaplan A."/>
        </authorList>
    </citation>
    <scope>NUCLEOTIDE SEQUENCE</scope>
    <source>
        <strain evidence="3">1</strain>
    </source>
</reference>
<keyword evidence="4" id="KW-1185">Reference proteome</keyword>
<dbReference type="GO" id="GO:0000127">
    <property type="term" value="C:transcription factor TFIIIC complex"/>
    <property type="evidence" value="ECO:0007669"/>
    <property type="project" value="TreeGrafter"/>
</dbReference>
<dbReference type="AlphaFoldDB" id="A0AAD5DYG3"/>
<evidence type="ECO:0000256" key="2">
    <source>
        <dbReference type="SAM" id="MobiDB-lite"/>
    </source>
</evidence>
<dbReference type="InterPro" id="IPR019734">
    <property type="entry name" value="TPR_rpt"/>
</dbReference>
<sequence>MASSDEEFVPSDIDEEAFLQQAYGTDEEGYLQGATTEEEDDEVAADIFGEGEGALDPMALLAGMEREEALGRQAFEVLAQRKRAHRRERRAAAAAAAAHGAEEEEEEEEEEEQEEHQQQQQLGGGHGRGEERLPAAGHHVADAAPMAMQLDYDQAGPSSAAPQKGRRGRRGRKGSSAFGASVDEIWDDDLAEQMGLQPANSRKKQRNRQRWRKKADARGVKRRDIPEAVSVLLGEANLLYATGQHHEAIAKLMDVIRMSPNLPDPYHTLGLLHEAVGDVKKSLDFYMIAVHLTPKDLSLWKRLAQLSTQQGLVRQAIYCYTQILKRDKEDLDARSDLLDASHPFFPVQLTIVQMQILKRDKEDLDARYDRAMLYADMEENRKAIEGLEQVQAARPDHSEVPKALARLFHRTGQSAKAVQVLQAHISNFPGQTDLTHVNILAELYCEAGQWAPALAICQRAERELLAPDEQLPVDLKVKAGAAHAYLGDVAAAVEEFNVVLQASTEEPVDVCADLYMDAGSVLLNVGQPDKALPFLRALAEVPEVSGPEVWARLALCHRSLDQPEQALDVYQTVVRQLGPDHPGYIDAVVALAEQHRELGQAAEADRVLDELEALVRSQDMPADHAAAYAFVLRRANILYACGKSDAFLDVTLPVLGATLRALDAEHRQVVGEEDRKLQKRLKYLGERMRGRGPQEEGGVFVGYQKYDRRKKHIRELDEKAAAILAAQGAVSGAESEGEDEGGPSALVMRELLKEEPAFNLLLQTGQVLLAQKQFQETRELLQAALDVCGKRWGDKWKKDAVRLLLFEALLGLRDFGAAMQSLRPVTLRWPFAPLVWNAFGRYLTETGGVRAAAKFLAPLRQRHPTCLPLMLMVGHCHLLNTSYAEALGEYFHAYRVSPHEPLVLLCIAAALLNQAATKKVADRHRAVLQAFAFLQEYGDRRRNPQEAAYNLGRAAHHFGLLHIAVPYYERVLESAPPPSAAAAGPSFDLRRDAAFNLSLIYKSSGADALARQLLRQHLTV</sequence>
<dbReference type="Gene3D" id="1.25.40.10">
    <property type="entry name" value="Tetratricopeptide repeat domain"/>
    <property type="match status" value="3"/>
</dbReference>
<feature type="compositionally biased region" description="Basic residues" evidence="2">
    <location>
        <begin position="164"/>
        <end position="173"/>
    </location>
</feature>
<organism evidence="3 4">
    <name type="scientific">Chlorella ohadii</name>
    <dbReference type="NCBI Taxonomy" id="2649997"/>
    <lineage>
        <taxon>Eukaryota</taxon>
        <taxon>Viridiplantae</taxon>
        <taxon>Chlorophyta</taxon>
        <taxon>core chlorophytes</taxon>
        <taxon>Trebouxiophyceae</taxon>
        <taxon>Chlorellales</taxon>
        <taxon>Chlorellaceae</taxon>
        <taxon>Chlorella clade</taxon>
        <taxon>Chlorella</taxon>
    </lineage>
</organism>
<accession>A0AAD5DYG3</accession>
<evidence type="ECO:0000256" key="1">
    <source>
        <dbReference type="PROSITE-ProRule" id="PRU00339"/>
    </source>
</evidence>
<gene>
    <name evidence="3" type="ORF">COHA_003644</name>
</gene>
<keyword evidence="1" id="KW-0802">TPR repeat</keyword>